<dbReference type="SMART" id="SM00633">
    <property type="entry name" value="Glyco_10"/>
    <property type="match status" value="1"/>
</dbReference>
<dbReference type="EMBL" id="LWHJ01000027">
    <property type="protein sequence ID" value="OAQ39808.1"/>
    <property type="molecule type" value="Genomic_DNA"/>
</dbReference>
<evidence type="ECO:0000256" key="3">
    <source>
        <dbReference type="ARBA" id="ARBA00022651"/>
    </source>
</evidence>
<dbReference type="InterPro" id="IPR044846">
    <property type="entry name" value="GH10"/>
</dbReference>
<dbReference type="Pfam" id="PF00331">
    <property type="entry name" value="Glyco_hydro_10"/>
    <property type="match status" value="1"/>
</dbReference>
<sequence>MDTLNLRIFQLKKMRNLTLLFVLVFLFKTTSAQKLNPLPTAIQKIANTDVFPKNAASNYVFKDGNSNASPSVIKVLSNTNNQPVFEVEVIKALSSHYGVQLSWKNSSSIKKGDVLLARFMMKAIYAKQESGDGEVNFYVQDGKNFEKSIMLALGAGPEWKEYNIPFIAQQDLPLGSATICLSFGALAQKIQLKDITVLNFAKSIKKVELPETKFTYTGRDNNALWRKEALNRIDEIRKTPILIKVVDKNGNPIQGAKVSINMVKSDFMFGTEVNADLLCQDNPQVDIYKSKITQLFNTVTIGNGLKWGQWIDSKRRDCTKEAIDWISAKNLNLRGHNLVWPGKKFTPTEFKTKTSFVDGLNDSITNHIKNIANYTKGKVVAWDVVNEMVHEKDYFNVMPRTNVADWYKLAKQIDPNAQLFLNEYGMLNSVSSPATIKTFIALIEELKSYGAPIDAVGIQGHVGRQPRDPVSVLTDLDVMANVNLPIQITEFDINMPDEELQADYTRDFLIACFSHPAVTGFTMWGFWQGSHWKPDAAMFRKDWSPKPNAKVWEDLVTKQWVTNEEKATSGNGEITTTVFNGNYKITLKLEGKTQKISFSHFDKINKEVTIIAEN</sequence>
<evidence type="ECO:0000313" key="12">
    <source>
        <dbReference type="Proteomes" id="UP000078459"/>
    </source>
</evidence>
<dbReference type="PANTHER" id="PTHR31490">
    <property type="entry name" value="GLYCOSYL HYDROLASE"/>
    <property type="match status" value="1"/>
</dbReference>
<feature type="domain" description="GH10" evidence="10">
    <location>
        <begin position="279"/>
        <end position="555"/>
    </location>
</feature>
<evidence type="ECO:0000256" key="1">
    <source>
        <dbReference type="ARBA" id="ARBA00000681"/>
    </source>
</evidence>
<dbReference type="SUPFAM" id="SSF51445">
    <property type="entry name" value="(Trans)glycosidases"/>
    <property type="match status" value="1"/>
</dbReference>
<dbReference type="STRING" id="1826909.A5893_09535"/>
<keyword evidence="4" id="KW-0732">Signal</keyword>
<dbReference type="EC" id="3.2.1.8" evidence="9"/>
<dbReference type="InterPro" id="IPR017853">
    <property type="entry name" value="GH"/>
</dbReference>
<dbReference type="GO" id="GO:0045493">
    <property type="term" value="P:xylan catabolic process"/>
    <property type="evidence" value="ECO:0007669"/>
    <property type="project" value="UniProtKB-KW"/>
</dbReference>
<dbReference type="PANTHER" id="PTHR31490:SF88">
    <property type="entry name" value="BETA-XYLANASE"/>
    <property type="match status" value="1"/>
</dbReference>
<keyword evidence="8 9" id="KW-0624">Polysaccharide degradation</keyword>
<evidence type="ECO:0000259" key="10">
    <source>
        <dbReference type="PROSITE" id="PS51760"/>
    </source>
</evidence>
<keyword evidence="5 9" id="KW-0378">Hydrolase</keyword>
<comment type="catalytic activity">
    <reaction evidence="1 9">
        <text>Endohydrolysis of (1-&gt;4)-beta-D-xylosidic linkages in xylans.</text>
        <dbReference type="EC" id="3.2.1.8"/>
    </reaction>
</comment>
<dbReference type="PROSITE" id="PS51760">
    <property type="entry name" value="GH10_2"/>
    <property type="match status" value="1"/>
</dbReference>
<accession>A0A179DFS5</accession>
<evidence type="ECO:0000256" key="4">
    <source>
        <dbReference type="ARBA" id="ARBA00022729"/>
    </source>
</evidence>
<keyword evidence="6 9" id="KW-0119">Carbohydrate metabolism</keyword>
<evidence type="ECO:0000256" key="6">
    <source>
        <dbReference type="ARBA" id="ARBA00023277"/>
    </source>
</evidence>
<dbReference type="InterPro" id="IPR001000">
    <property type="entry name" value="GH10_dom"/>
</dbReference>
<name>A0A179DFS5_9SPHI</name>
<reference evidence="11 12" key="1">
    <citation type="submission" date="2016-04" db="EMBL/GenBank/DDBJ databases">
        <authorList>
            <person name="Evans L.H."/>
            <person name="Alamgir A."/>
            <person name="Owens N."/>
            <person name="Weber N.D."/>
            <person name="Virtaneva K."/>
            <person name="Barbian K."/>
            <person name="Babar A."/>
            <person name="Rosenke K."/>
        </authorList>
    </citation>
    <scope>NUCLEOTIDE SEQUENCE [LARGE SCALE GENOMIC DNA]</scope>
    <source>
        <strain evidence="11 12">CCM 8644</strain>
    </source>
</reference>
<evidence type="ECO:0000256" key="7">
    <source>
        <dbReference type="ARBA" id="ARBA00023295"/>
    </source>
</evidence>
<reference evidence="11 12" key="2">
    <citation type="submission" date="2016-06" db="EMBL/GenBank/DDBJ databases">
        <title>Pedobacter psychrophilus sp. nov., isolated from Antarctic fragmentary rock.</title>
        <authorList>
            <person name="Svec P."/>
        </authorList>
    </citation>
    <scope>NUCLEOTIDE SEQUENCE [LARGE SCALE GENOMIC DNA]</scope>
    <source>
        <strain evidence="11 12">CCM 8644</strain>
    </source>
</reference>
<proteinExistence type="inferred from homology"/>
<dbReference type="PRINTS" id="PR00134">
    <property type="entry name" value="GLHYDRLASE10"/>
</dbReference>
<evidence type="ECO:0000256" key="2">
    <source>
        <dbReference type="ARBA" id="ARBA00007495"/>
    </source>
</evidence>
<gene>
    <name evidence="11" type="ORF">A5893_09535</name>
</gene>
<comment type="similarity">
    <text evidence="2 9">Belongs to the glycosyl hydrolase 10 (cellulase F) family.</text>
</comment>
<dbReference type="AlphaFoldDB" id="A0A179DFS5"/>
<evidence type="ECO:0000256" key="5">
    <source>
        <dbReference type="ARBA" id="ARBA00022801"/>
    </source>
</evidence>
<organism evidence="11 12">
    <name type="scientific">Pedobacter psychrophilus</name>
    <dbReference type="NCBI Taxonomy" id="1826909"/>
    <lineage>
        <taxon>Bacteria</taxon>
        <taxon>Pseudomonadati</taxon>
        <taxon>Bacteroidota</taxon>
        <taxon>Sphingobacteriia</taxon>
        <taxon>Sphingobacteriales</taxon>
        <taxon>Sphingobacteriaceae</taxon>
        <taxon>Pedobacter</taxon>
    </lineage>
</organism>
<evidence type="ECO:0000256" key="9">
    <source>
        <dbReference type="RuleBase" id="RU361174"/>
    </source>
</evidence>
<comment type="caution">
    <text evidence="11">The sequence shown here is derived from an EMBL/GenBank/DDBJ whole genome shotgun (WGS) entry which is preliminary data.</text>
</comment>
<evidence type="ECO:0000256" key="8">
    <source>
        <dbReference type="ARBA" id="ARBA00023326"/>
    </source>
</evidence>
<dbReference type="Proteomes" id="UP000078459">
    <property type="component" value="Unassembled WGS sequence"/>
</dbReference>
<evidence type="ECO:0000313" key="11">
    <source>
        <dbReference type="EMBL" id="OAQ39808.1"/>
    </source>
</evidence>
<keyword evidence="12" id="KW-1185">Reference proteome</keyword>
<protein>
    <recommendedName>
        <fullName evidence="9">Beta-xylanase</fullName>
        <ecNumber evidence="9">3.2.1.8</ecNumber>
    </recommendedName>
</protein>
<keyword evidence="3" id="KW-0858">Xylan degradation</keyword>
<keyword evidence="7 9" id="KW-0326">Glycosidase</keyword>
<dbReference type="Gene3D" id="3.20.20.80">
    <property type="entry name" value="Glycosidases"/>
    <property type="match status" value="1"/>
</dbReference>
<dbReference type="GO" id="GO:0031176">
    <property type="term" value="F:endo-1,4-beta-xylanase activity"/>
    <property type="evidence" value="ECO:0007669"/>
    <property type="project" value="UniProtKB-EC"/>
</dbReference>